<feature type="chain" id="PRO_5046341494" description="Glucose-methanol-choline oxidoreductase N-terminal domain-containing protein" evidence="8">
    <location>
        <begin position="22"/>
        <end position="593"/>
    </location>
</feature>
<organism evidence="10 11">
    <name type="scientific">Marasmiellus scandens</name>
    <dbReference type="NCBI Taxonomy" id="2682957"/>
    <lineage>
        <taxon>Eukaryota</taxon>
        <taxon>Fungi</taxon>
        <taxon>Dikarya</taxon>
        <taxon>Basidiomycota</taxon>
        <taxon>Agaricomycotina</taxon>
        <taxon>Agaricomycetes</taxon>
        <taxon>Agaricomycetidae</taxon>
        <taxon>Agaricales</taxon>
        <taxon>Marasmiineae</taxon>
        <taxon>Omphalotaceae</taxon>
        <taxon>Marasmiellus</taxon>
    </lineage>
</organism>
<evidence type="ECO:0000313" key="11">
    <source>
        <dbReference type="Proteomes" id="UP001498398"/>
    </source>
</evidence>
<dbReference type="SUPFAM" id="SSF51905">
    <property type="entry name" value="FAD/NAD(P)-binding domain"/>
    <property type="match status" value="1"/>
</dbReference>
<evidence type="ECO:0000256" key="5">
    <source>
        <dbReference type="ARBA" id="ARBA00022827"/>
    </source>
</evidence>
<comment type="caution">
    <text evidence="10">The sequence shown here is derived from an EMBL/GenBank/DDBJ whole genome shotgun (WGS) entry which is preliminary data.</text>
</comment>
<feature type="signal peptide" evidence="8">
    <location>
        <begin position="1"/>
        <end position="21"/>
    </location>
</feature>
<evidence type="ECO:0000256" key="7">
    <source>
        <dbReference type="ARBA" id="ARBA00023180"/>
    </source>
</evidence>
<accession>A0ABR1JSN5</accession>
<evidence type="ECO:0000256" key="2">
    <source>
        <dbReference type="ARBA" id="ARBA00010790"/>
    </source>
</evidence>
<dbReference type="InterPro" id="IPR007867">
    <property type="entry name" value="GMC_OxRtase_C"/>
</dbReference>
<proteinExistence type="inferred from homology"/>
<keyword evidence="5" id="KW-0274">FAD</keyword>
<dbReference type="PROSITE" id="PS00624">
    <property type="entry name" value="GMC_OXRED_2"/>
    <property type="match status" value="1"/>
</dbReference>
<keyword evidence="3" id="KW-0285">Flavoprotein</keyword>
<dbReference type="Proteomes" id="UP001498398">
    <property type="component" value="Unassembled WGS sequence"/>
</dbReference>
<dbReference type="Pfam" id="PF05199">
    <property type="entry name" value="GMC_oxred_C"/>
    <property type="match status" value="1"/>
</dbReference>
<reference evidence="10 11" key="1">
    <citation type="submission" date="2024-01" db="EMBL/GenBank/DDBJ databases">
        <title>A draft genome for the cacao thread blight pathogen Marasmiellus scandens.</title>
        <authorList>
            <person name="Baruah I.K."/>
            <person name="Leung J."/>
            <person name="Bukari Y."/>
            <person name="Amoako-Attah I."/>
            <person name="Meinhardt L.W."/>
            <person name="Bailey B.A."/>
            <person name="Cohen S.P."/>
        </authorList>
    </citation>
    <scope>NUCLEOTIDE SEQUENCE [LARGE SCALE GENOMIC DNA]</scope>
    <source>
        <strain evidence="10 11">GH-19</strain>
    </source>
</reference>
<dbReference type="PIRSF" id="PIRSF000137">
    <property type="entry name" value="Alcohol_oxidase"/>
    <property type="match status" value="1"/>
</dbReference>
<protein>
    <recommendedName>
        <fullName evidence="9">Glucose-methanol-choline oxidoreductase N-terminal domain-containing protein</fullName>
    </recommendedName>
</protein>
<name>A0ABR1JSN5_9AGAR</name>
<feature type="domain" description="Glucose-methanol-choline oxidoreductase N-terminal" evidence="9">
    <location>
        <begin position="301"/>
        <end position="315"/>
    </location>
</feature>
<keyword evidence="4 8" id="KW-0732">Signal</keyword>
<keyword evidence="7" id="KW-0325">Glycoprotein</keyword>
<keyword evidence="6" id="KW-0560">Oxidoreductase</keyword>
<comment type="similarity">
    <text evidence="2">Belongs to the GMC oxidoreductase family.</text>
</comment>
<dbReference type="EMBL" id="JBANRG010000005">
    <property type="protein sequence ID" value="KAK7466356.1"/>
    <property type="molecule type" value="Genomic_DNA"/>
</dbReference>
<dbReference type="PANTHER" id="PTHR11552:SF201">
    <property type="entry name" value="GLUCOSE-METHANOL-CHOLINE OXIDOREDUCTASE N-TERMINAL DOMAIN-CONTAINING PROTEIN"/>
    <property type="match status" value="1"/>
</dbReference>
<dbReference type="InterPro" id="IPR036188">
    <property type="entry name" value="FAD/NAD-bd_sf"/>
</dbReference>
<evidence type="ECO:0000259" key="9">
    <source>
        <dbReference type="PROSITE" id="PS00624"/>
    </source>
</evidence>
<dbReference type="InterPro" id="IPR012132">
    <property type="entry name" value="GMC_OxRdtase"/>
</dbReference>
<dbReference type="Gene3D" id="3.30.560.10">
    <property type="entry name" value="Glucose Oxidase, domain 3"/>
    <property type="match status" value="1"/>
</dbReference>
<evidence type="ECO:0000256" key="1">
    <source>
        <dbReference type="ARBA" id="ARBA00001974"/>
    </source>
</evidence>
<keyword evidence="11" id="KW-1185">Reference proteome</keyword>
<dbReference type="Pfam" id="PF00732">
    <property type="entry name" value="GMC_oxred_N"/>
    <property type="match status" value="1"/>
</dbReference>
<dbReference type="PANTHER" id="PTHR11552">
    <property type="entry name" value="GLUCOSE-METHANOL-CHOLINE GMC OXIDOREDUCTASE"/>
    <property type="match status" value="1"/>
</dbReference>
<dbReference type="InterPro" id="IPR000172">
    <property type="entry name" value="GMC_OxRdtase_N"/>
</dbReference>
<sequence>MWYQYLSIVGFLHLLPLLCTAAIVEHAEDLQSRTFDFVVIGGGAAGSVIANRLTEDPRISVLLLEAGGFEEDDLLTNVPAFYFNAMNSRLDWNYTAQIGPNNRTGSVTRGFVLGGSTAINGMVYTRGSSDDWDRYANLTEDSGWSWDSIQPYIRKNEKFTPPADHHNTSGQFDPAVHGFDGINSVTLPGFIHQLDELLIETSEMPDTEFPFNLDLNSGNPLGIGWSQSTILNGERSSAATSYLGLPFRQRPNLHILLHAHATRILQKSASQSLTFNGVEFTQDGENLQVVTATKEVIISAGTIGSPQILMNSGVGDSEHLSELGIKSLLHLPSVGQNLTEQPLLAYIWLVNSTDPRDFAGPNATAVTAGYLDQWKQTKTGPLVVSGVSTTCFIRLPDNASIFESFEDPSAGPNTPHIEVVFSNSDIGMFTVPTPDNFIGASPNLLTPASRGYLTLNTSNPLDHPIINLNMLSSEFDMFAMREGVKSVRRLMESAPLQGFVLQSTINATTDQELDDYIRENAVAGLHLVGTASMSPKGADWGVVDPDLKLKGAKGIRVVDASVLPLVPAAHTQAPAYIVAERAADLIKATWYLS</sequence>
<evidence type="ECO:0000256" key="6">
    <source>
        <dbReference type="ARBA" id="ARBA00023002"/>
    </source>
</evidence>
<comment type="cofactor">
    <cofactor evidence="1">
        <name>FAD</name>
        <dbReference type="ChEBI" id="CHEBI:57692"/>
    </cofactor>
</comment>
<evidence type="ECO:0000313" key="10">
    <source>
        <dbReference type="EMBL" id="KAK7466356.1"/>
    </source>
</evidence>
<evidence type="ECO:0000256" key="4">
    <source>
        <dbReference type="ARBA" id="ARBA00022729"/>
    </source>
</evidence>
<evidence type="ECO:0000256" key="3">
    <source>
        <dbReference type="ARBA" id="ARBA00022630"/>
    </source>
</evidence>
<gene>
    <name evidence="10" type="ORF">VKT23_005084</name>
</gene>
<dbReference type="Gene3D" id="3.50.50.60">
    <property type="entry name" value="FAD/NAD(P)-binding domain"/>
    <property type="match status" value="1"/>
</dbReference>
<evidence type="ECO:0000256" key="8">
    <source>
        <dbReference type="SAM" id="SignalP"/>
    </source>
</evidence>
<dbReference type="SUPFAM" id="SSF54373">
    <property type="entry name" value="FAD-linked reductases, C-terminal domain"/>
    <property type="match status" value="1"/>
</dbReference>